<dbReference type="PANTHER" id="PTHR11905:SF148">
    <property type="entry name" value="DISINTEGRIN AND METALLOPROTEINASE DOMAIN-CONTAINING PROTEIN 30"/>
    <property type="match status" value="1"/>
</dbReference>
<keyword evidence="8" id="KW-0479">Metal-binding</keyword>
<feature type="binding site" evidence="8">
    <location>
        <position position="481"/>
    </location>
    <ligand>
        <name>Zn(2+)</name>
        <dbReference type="ChEBI" id="CHEBI:29105"/>
        <note>catalytic</note>
    </ligand>
</feature>
<evidence type="ECO:0000256" key="6">
    <source>
        <dbReference type="PROSITE-ProRule" id="PRU00068"/>
    </source>
</evidence>
<dbReference type="Pfam" id="PF00200">
    <property type="entry name" value="Disintegrin"/>
    <property type="match status" value="1"/>
</dbReference>
<dbReference type="FunFam" id="4.10.70.10:FF:000001">
    <property type="entry name" value="Disintegrin and metalloproteinase domain-containing protein 22"/>
    <property type="match status" value="1"/>
</dbReference>
<evidence type="ECO:0000256" key="8">
    <source>
        <dbReference type="PROSITE-ProRule" id="PRU00276"/>
    </source>
</evidence>
<evidence type="ECO:0000259" key="10">
    <source>
        <dbReference type="PROSITE" id="PS50214"/>
    </source>
</evidence>
<gene>
    <name evidence="13" type="primary">ADAM30</name>
</gene>
<dbReference type="InterPro" id="IPR036436">
    <property type="entry name" value="Disintegrin_dom_sf"/>
</dbReference>
<keyword evidence="3" id="KW-1133">Transmembrane helix</keyword>
<dbReference type="Gene3D" id="3.40.390.10">
    <property type="entry name" value="Collagenase (Catalytic Domain)"/>
    <property type="match status" value="1"/>
</dbReference>
<protein>
    <submittedName>
        <fullName evidence="13">Disintegrin and metalloproteinase domain-containing protein 30</fullName>
    </submittedName>
</protein>
<evidence type="ECO:0000256" key="3">
    <source>
        <dbReference type="ARBA" id="ARBA00022989"/>
    </source>
</evidence>
<dbReference type="InterPro" id="IPR034027">
    <property type="entry name" value="Reprolysin_adamalysin"/>
</dbReference>
<dbReference type="InterPro" id="IPR024079">
    <property type="entry name" value="MetalloPept_cat_dom_sf"/>
</dbReference>
<evidence type="ECO:0000256" key="2">
    <source>
        <dbReference type="ARBA" id="ARBA00022692"/>
    </source>
</evidence>
<accession>A0A6P5L813</accession>
<dbReference type="PRINTS" id="PR00289">
    <property type="entry name" value="DISINTEGRIN"/>
</dbReference>
<feature type="disulfide bond" evidence="7">
    <location>
        <begin position="794"/>
        <end position="803"/>
    </location>
</feature>
<dbReference type="GO" id="GO:0008584">
    <property type="term" value="P:male gonad development"/>
    <property type="evidence" value="ECO:0007669"/>
    <property type="project" value="TreeGrafter"/>
</dbReference>
<feature type="binding site" evidence="8">
    <location>
        <position position="485"/>
    </location>
    <ligand>
        <name>Zn(2+)</name>
        <dbReference type="ChEBI" id="CHEBI:29105"/>
        <note>catalytic</note>
    </ligand>
</feature>
<dbReference type="GO" id="GO:0009897">
    <property type="term" value="C:external side of plasma membrane"/>
    <property type="evidence" value="ECO:0007669"/>
    <property type="project" value="TreeGrafter"/>
</dbReference>
<name>A0A6P5L813_PHACI</name>
<dbReference type="InterPro" id="IPR018358">
    <property type="entry name" value="Disintegrin_CS"/>
</dbReference>
<dbReference type="InParanoid" id="A0A6P5L813"/>
<evidence type="ECO:0000256" key="1">
    <source>
        <dbReference type="ARBA" id="ARBA00004479"/>
    </source>
</evidence>
<dbReference type="InterPro" id="IPR001762">
    <property type="entry name" value="Disintegrin_dom"/>
</dbReference>
<dbReference type="PANTHER" id="PTHR11905">
    <property type="entry name" value="ADAM A DISINTEGRIN AND METALLOPROTEASE DOMAIN"/>
    <property type="match status" value="1"/>
</dbReference>
<dbReference type="InterPro" id="IPR002870">
    <property type="entry name" value="Peptidase_M12B_N"/>
</dbReference>
<feature type="domain" description="EGF-like" evidence="9">
    <location>
        <begin position="771"/>
        <end position="804"/>
    </location>
</feature>
<evidence type="ECO:0000256" key="4">
    <source>
        <dbReference type="ARBA" id="ARBA00023136"/>
    </source>
</evidence>
<dbReference type="PROSITE" id="PS50214">
    <property type="entry name" value="DISINTEGRIN_2"/>
    <property type="match status" value="1"/>
</dbReference>
<keyword evidence="13" id="KW-0378">Hydrolase</keyword>
<dbReference type="InterPro" id="IPR006586">
    <property type="entry name" value="ADAM_Cys-rich"/>
</dbReference>
<feature type="disulfide bond" evidence="8">
    <location>
        <begin position="498"/>
        <end position="503"/>
    </location>
</feature>
<dbReference type="KEGG" id="pcw:110216552"/>
<dbReference type="CTD" id="11085"/>
<dbReference type="Gene3D" id="4.10.70.10">
    <property type="entry name" value="Disintegrin domain"/>
    <property type="match status" value="1"/>
</dbReference>
<keyword evidence="13" id="KW-0645">Protease</keyword>
<feature type="domain" description="Disintegrin" evidence="10">
    <location>
        <begin position="543"/>
        <end position="629"/>
    </location>
</feature>
<keyword evidence="13" id="KW-0482">Metalloprotease</keyword>
<dbReference type="GO" id="GO:0006508">
    <property type="term" value="P:proteolysis"/>
    <property type="evidence" value="ECO:0007669"/>
    <property type="project" value="InterPro"/>
</dbReference>
<proteinExistence type="predicted"/>
<evidence type="ECO:0000256" key="7">
    <source>
        <dbReference type="PROSITE-ProRule" id="PRU00076"/>
    </source>
</evidence>
<dbReference type="Proteomes" id="UP000515140">
    <property type="component" value="Unplaced"/>
</dbReference>
<dbReference type="SMART" id="SM00050">
    <property type="entry name" value="DISIN"/>
    <property type="match status" value="1"/>
</dbReference>
<dbReference type="GO" id="GO:1990913">
    <property type="term" value="C:sperm head plasma membrane"/>
    <property type="evidence" value="ECO:0007669"/>
    <property type="project" value="TreeGrafter"/>
</dbReference>
<dbReference type="CDD" id="cd04269">
    <property type="entry name" value="ZnMc_adamalysin_II_like"/>
    <property type="match status" value="1"/>
</dbReference>
<dbReference type="GO" id="GO:0004222">
    <property type="term" value="F:metalloendopeptidase activity"/>
    <property type="evidence" value="ECO:0007669"/>
    <property type="project" value="InterPro"/>
</dbReference>
<keyword evidence="4" id="KW-0472">Membrane</keyword>
<dbReference type="Pfam" id="PF01421">
    <property type="entry name" value="Reprolysin"/>
    <property type="match status" value="1"/>
</dbReference>
<dbReference type="InterPro" id="IPR001590">
    <property type="entry name" value="Peptidase_M12B"/>
</dbReference>
<dbReference type="AlphaFoldDB" id="A0A6P5L813"/>
<evidence type="ECO:0000313" key="13">
    <source>
        <dbReference type="RefSeq" id="XP_020854062.1"/>
    </source>
</evidence>
<dbReference type="PROSITE" id="PS50026">
    <property type="entry name" value="EGF_3"/>
    <property type="match status" value="1"/>
</dbReference>
<keyword evidence="7" id="KW-0245">EGF-like domain</keyword>
<dbReference type="PROSITE" id="PS50215">
    <property type="entry name" value="ADAM_MEPRO"/>
    <property type="match status" value="1"/>
</dbReference>
<evidence type="ECO:0000256" key="5">
    <source>
        <dbReference type="ARBA" id="ARBA00023157"/>
    </source>
</evidence>
<dbReference type="Pfam" id="PF01562">
    <property type="entry name" value="Pep_M12B_propep"/>
    <property type="match status" value="1"/>
</dbReference>
<dbReference type="FunCoup" id="A0A6P5L813">
    <property type="interactions" value="24"/>
</dbReference>
<dbReference type="PROSITE" id="PS01186">
    <property type="entry name" value="EGF_2"/>
    <property type="match status" value="1"/>
</dbReference>
<dbReference type="InterPro" id="IPR000742">
    <property type="entry name" value="EGF"/>
</dbReference>
<reference evidence="13" key="1">
    <citation type="submission" date="2025-08" db="UniProtKB">
        <authorList>
            <consortium name="RefSeq"/>
        </authorList>
    </citation>
    <scope>IDENTIFICATION</scope>
    <source>
        <tissue evidence="13">Spleen</tissue>
    </source>
</reference>
<evidence type="ECO:0000259" key="11">
    <source>
        <dbReference type="PROSITE" id="PS50215"/>
    </source>
</evidence>
<feature type="disulfide bond" evidence="6">
    <location>
        <begin position="601"/>
        <end position="621"/>
    </location>
</feature>
<dbReference type="SMART" id="SM00608">
    <property type="entry name" value="ACR"/>
    <property type="match status" value="1"/>
</dbReference>
<keyword evidence="5 7" id="KW-1015">Disulfide bond</keyword>
<keyword evidence="2" id="KW-0812">Transmembrane</keyword>
<feature type="binding site" evidence="8">
    <location>
        <position position="491"/>
    </location>
    <ligand>
        <name>Zn(2+)</name>
        <dbReference type="ChEBI" id="CHEBI:29105"/>
        <note>catalytic</note>
    </ligand>
</feature>
<dbReference type="GO" id="GO:0046872">
    <property type="term" value="F:metal ion binding"/>
    <property type="evidence" value="ECO:0007669"/>
    <property type="project" value="UniProtKB-KW"/>
</dbReference>
<dbReference type="RefSeq" id="XP_020854062.1">
    <property type="nucleotide sequence ID" value="XM_020998403.1"/>
</dbReference>
<evidence type="ECO:0000259" key="9">
    <source>
        <dbReference type="PROSITE" id="PS50026"/>
    </source>
</evidence>
<keyword evidence="8" id="KW-0862">Zinc</keyword>
<organism evidence="12 13">
    <name type="scientific">Phascolarctos cinereus</name>
    <name type="common">Koala</name>
    <dbReference type="NCBI Taxonomy" id="38626"/>
    <lineage>
        <taxon>Eukaryota</taxon>
        <taxon>Metazoa</taxon>
        <taxon>Chordata</taxon>
        <taxon>Craniata</taxon>
        <taxon>Vertebrata</taxon>
        <taxon>Euteleostomi</taxon>
        <taxon>Mammalia</taxon>
        <taxon>Metatheria</taxon>
        <taxon>Diprotodontia</taxon>
        <taxon>Phascolarctidae</taxon>
        <taxon>Phascolarctos</taxon>
    </lineage>
</organism>
<dbReference type="GeneID" id="110216552"/>
<comment type="subcellular location">
    <subcellularLocation>
        <location evidence="1">Membrane</location>
        <topology evidence="1">Single-pass type I membrane protein</topology>
    </subcellularLocation>
</comment>
<dbReference type="Pfam" id="PF08516">
    <property type="entry name" value="ADAM_CR"/>
    <property type="match status" value="1"/>
</dbReference>
<feature type="domain" description="Peptidase M12B" evidence="11">
    <location>
        <begin position="345"/>
        <end position="537"/>
    </location>
</feature>
<sequence>MGELNETAFEVLSSIKEQNFGGRKKNFCKPQFSFSSSRSIADLASLHRKKINRQEFNKDTENPAGFYYGTLQIISFLKDLISLSPSDSYLKFQRRSLGAASFPAPPTIGCGSCRERLWLSLALFPGLKLQRESGRTTKGTMSAVSSLGGSLLPLRLVMLLPGLSCLTQDFVFPPEWGFSSYEVIIPRQLGPRSGDPKVAGQVSYLLRVDGKKHVVHLQVKKLLLSRHLRVFSFTEWGARLEDQPHIPEDCNYGGYVEGSPDSQATLSTCFGGLRGILNMNGNFYQVEPLKASTRFEHILYRLREEAVTNQTCGLTDRDTVGHLAQSQSLEAFGKTDFSHSYIHLKYMELMLVMDHNRYLTRGSNMTQIISDCLTLSGIADANFKTLNAHIRLIAIDVWTDENKIDENGDKLIQVLQFFSFYKKHVLYPRIPMDWAHLFVGKHFGDAAGWAWVSGACHSFTASSVSTLPWGVDLDYALAFVHEMAHGFGMAHDSKFCVCGAKRCLMDASLGGRTFSNCSFDSYFNFVTKKGKCLYNIPSMVYRVEKCGNKVVEQGEDCDCGSEAECRHDKCCLPTCKFKQRAQCNSGLCCKRCHFRPSGKICRPKRTECDLDEFCNGTTNLCPDDFYKQDGTPCGNKETGLCYHNHCHSHLQQCRRLFGHRAQNGPARCYAQINRGDRFGNCGLKDVKYKRCKPQDIMCGRIQCVNIRDIPSMPDHTAMIQTHLGNVVCWGTDYHAAMATINLPDMGEVKDGTPCGKGLICINRSCQSSSLLNYDCVPQKCSHRGACNNRRNCHCDSGWAPPFCIEPGDGGSIDSGPPSKWEGRKSLCRHVRWNRFTFPASFVALCQWMWYTCLLKIDE</sequence>
<feature type="active site" evidence="8">
    <location>
        <position position="482"/>
    </location>
</feature>
<dbReference type="SUPFAM" id="SSF57552">
    <property type="entry name" value="Blood coagulation inhibitor (disintegrin)"/>
    <property type="match status" value="1"/>
</dbReference>
<dbReference type="PROSITE" id="PS00427">
    <property type="entry name" value="DISINTEGRIN_1"/>
    <property type="match status" value="1"/>
</dbReference>
<dbReference type="SUPFAM" id="SSF55486">
    <property type="entry name" value="Metalloproteases ('zincins'), catalytic domain"/>
    <property type="match status" value="1"/>
</dbReference>
<evidence type="ECO:0000313" key="12">
    <source>
        <dbReference type="Proteomes" id="UP000515140"/>
    </source>
</evidence>
<keyword evidence="12" id="KW-1185">Reference proteome</keyword>
<comment type="caution">
    <text evidence="7">Lacks conserved residue(s) required for the propagation of feature annotation.</text>
</comment>